<organism evidence="1 2">
    <name type="scientific">Polyporus arcularius HHB13444</name>
    <dbReference type="NCBI Taxonomy" id="1314778"/>
    <lineage>
        <taxon>Eukaryota</taxon>
        <taxon>Fungi</taxon>
        <taxon>Dikarya</taxon>
        <taxon>Basidiomycota</taxon>
        <taxon>Agaricomycotina</taxon>
        <taxon>Agaricomycetes</taxon>
        <taxon>Polyporales</taxon>
        <taxon>Polyporaceae</taxon>
        <taxon>Polyporus</taxon>
    </lineage>
</organism>
<keyword evidence="2" id="KW-1185">Reference proteome</keyword>
<dbReference type="AlphaFoldDB" id="A0A5C3NMP3"/>
<accession>A0A5C3NMP3</accession>
<evidence type="ECO:0000313" key="1">
    <source>
        <dbReference type="EMBL" id="TFK77558.1"/>
    </source>
</evidence>
<dbReference type="EMBL" id="ML213493">
    <property type="protein sequence ID" value="TFK77558.1"/>
    <property type="molecule type" value="Genomic_DNA"/>
</dbReference>
<protein>
    <submittedName>
        <fullName evidence="1">Uncharacterized protein</fullName>
    </submittedName>
</protein>
<name>A0A5C3NMP3_9APHY</name>
<proteinExistence type="predicted"/>
<dbReference type="STRING" id="1314778.A0A5C3NMP3"/>
<dbReference type="InParanoid" id="A0A5C3NMP3"/>
<dbReference type="PROSITE" id="PS51257">
    <property type="entry name" value="PROKAR_LIPOPROTEIN"/>
    <property type="match status" value="1"/>
</dbReference>
<evidence type="ECO:0000313" key="2">
    <source>
        <dbReference type="Proteomes" id="UP000308197"/>
    </source>
</evidence>
<dbReference type="Proteomes" id="UP000308197">
    <property type="component" value="Unassembled WGS sequence"/>
</dbReference>
<gene>
    <name evidence="1" type="ORF">K466DRAFT_608040</name>
</gene>
<sequence>MQVQRVVCFGAAALQACMSVPFFMSFVSSVYIDGVNLDHTHFARLLSCASMLNRHSTVLLYARKTPDQPALQLNKYRWSHKTVRPWGEELPLQCPECGSIASLKIKAGQGADLHGTCEMTGCPFTRTYTRPNGHTAVKSVEQGAWLVSVEGGE</sequence>
<reference evidence="1 2" key="1">
    <citation type="journal article" date="2019" name="Nat. Ecol. Evol.">
        <title>Megaphylogeny resolves global patterns of mushroom evolution.</title>
        <authorList>
            <person name="Varga T."/>
            <person name="Krizsan K."/>
            <person name="Foldi C."/>
            <person name="Dima B."/>
            <person name="Sanchez-Garcia M."/>
            <person name="Sanchez-Ramirez S."/>
            <person name="Szollosi G.J."/>
            <person name="Szarkandi J.G."/>
            <person name="Papp V."/>
            <person name="Albert L."/>
            <person name="Andreopoulos W."/>
            <person name="Angelini C."/>
            <person name="Antonin V."/>
            <person name="Barry K.W."/>
            <person name="Bougher N.L."/>
            <person name="Buchanan P."/>
            <person name="Buyck B."/>
            <person name="Bense V."/>
            <person name="Catcheside P."/>
            <person name="Chovatia M."/>
            <person name="Cooper J."/>
            <person name="Damon W."/>
            <person name="Desjardin D."/>
            <person name="Finy P."/>
            <person name="Geml J."/>
            <person name="Haridas S."/>
            <person name="Hughes K."/>
            <person name="Justo A."/>
            <person name="Karasinski D."/>
            <person name="Kautmanova I."/>
            <person name="Kiss B."/>
            <person name="Kocsube S."/>
            <person name="Kotiranta H."/>
            <person name="LaButti K.M."/>
            <person name="Lechner B.E."/>
            <person name="Liimatainen K."/>
            <person name="Lipzen A."/>
            <person name="Lukacs Z."/>
            <person name="Mihaltcheva S."/>
            <person name="Morgado L.N."/>
            <person name="Niskanen T."/>
            <person name="Noordeloos M.E."/>
            <person name="Ohm R.A."/>
            <person name="Ortiz-Santana B."/>
            <person name="Ovrebo C."/>
            <person name="Racz N."/>
            <person name="Riley R."/>
            <person name="Savchenko A."/>
            <person name="Shiryaev A."/>
            <person name="Soop K."/>
            <person name="Spirin V."/>
            <person name="Szebenyi C."/>
            <person name="Tomsovsky M."/>
            <person name="Tulloss R.E."/>
            <person name="Uehling J."/>
            <person name="Grigoriev I.V."/>
            <person name="Vagvolgyi C."/>
            <person name="Papp T."/>
            <person name="Martin F.M."/>
            <person name="Miettinen O."/>
            <person name="Hibbett D.S."/>
            <person name="Nagy L.G."/>
        </authorList>
    </citation>
    <scope>NUCLEOTIDE SEQUENCE [LARGE SCALE GENOMIC DNA]</scope>
    <source>
        <strain evidence="1 2">HHB13444</strain>
    </source>
</reference>